<dbReference type="eggNOG" id="ENOG502Z8CE">
    <property type="taxonomic scope" value="Bacteria"/>
</dbReference>
<dbReference type="EMBL" id="AAWS01000011">
    <property type="protein sequence ID" value="EAY29360.1"/>
    <property type="molecule type" value="Genomic_DNA"/>
</dbReference>
<dbReference type="InterPro" id="IPR018550">
    <property type="entry name" value="Lipid-A_deacylase-rel"/>
</dbReference>
<organism evidence="1 2">
    <name type="scientific">Microscilla marina ATCC 23134</name>
    <dbReference type="NCBI Taxonomy" id="313606"/>
    <lineage>
        <taxon>Bacteria</taxon>
        <taxon>Pseudomonadati</taxon>
        <taxon>Bacteroidota</taxon>
        <taxon>Cytophagia</taxon>
        <taxon>Cytophagales</taxon>
        <taxon>Microscillaceae</taxon>
        <taxon>Microscilla</taxon>
    </lineage>
</organism>
<accession>A1ZJQ7</accession>
<protein>
    <submittedName>
        <fullName evidence="1">Uncharacterized protein</fullName>
    </submittedName>
</protein>
<dbReference type="RefSeq" id="WP_002696364.1">
    <property type="nucleotide sequence ID" value="NZ_AAWS01000011.1"/>
</dbReference>
<dbReference type="Proteomes" id="UP000004095">
    <property type="component" value="Unassembled WGS sequence"/>
</dbReference>
<dbReference type="GO" id="GO:0044384">
    <property type="term" value="C:host outer membrane"/>
    <property type="evidence" value="ECO:0007669"/>
    <property type="project" value="InterPro"/>
</dbReference>
<reference evidence="1 2" key="1">
    <citation type="submission" date="2007-01" db="EMBL/GenBank/DDBJ databases">
        <authorList>
            <person name="Haygood M."/>
            <person name="Podell S."/>
            <person name="Anderson C."/>
            <person name="Hopkinson B."/>
            <person name="Roe K."/>
            <person name="Barbeau K."/>
            <person name="Gaasterland T."/>
            <person name="Ferriera S."/>
            <person name="Johnson J."/>
            <person name="Kravitz S."/>
            <person name="Beeson K."/>
            <person name="Sutton G."/>
            <person name="Rogers Y.-H."/>
            <person name="Friedman R."/>
            <person name="Frazier M."/>
            <person name="Venter J.C."/>
        </authorList>
    </citation>
    <scope>NUCLEOTIDE SEQUENCE [LARGE SCALE GENOMIC DNA]</scope>
    <source>
        <strain evidence="1 2">ATCC 23134</strain>
    </source>
</reference>
<comment type="caution">
    <text evidence="1">The sequence shown here is derived from an EMBL/GenBank/DDBJ whole genome shotgun (WGS) entry which is preliminary data.</text>
</comment>
<gene>
    <name evidence="1" type="ORF">M23134_01416</name>
</gene>
<keyword evidence="2" id="KW-1185">Reference proteome</keyword>
<dbReference type="AlphaFoldDB" id="A1ZJQ7"/>
<sequence length="362" mass="41685">MMTQKNKLIQCVYCLLIGVFWQGTLKAQNLSVDAQALTGLLIPISLTSPQLTTASPKGVELRLMKQTSGNKDWHHWYKSPRFGVTFIHYDFRNEFLGKAYSLQGVGDFPLKQRKRHDWHLLVGYGVAYLTENYRKFRNRKNTYVGSQFNYSFELMLSYNYYLTPRLQLSAEAGIIHYSNAALQMPNGGINALSLGLGIKYRQNKPVENKVDTTFYKPKKWRWNISGAFGMLEQYPTGGRKYAVYNVNFLGEKRISRKVSWLLGVEAIYNNLYKEYIPDGKNQPEPALPGRAAVLTGMDILVGQMAIMIQAGVYVYKPQPFDAVWYNKYGFKWRFYRELFTSFAIKTQLGAADNFELGLGYRF</sequence>
<proteinExistence type="predicted"/>
<evidence type="ECO:0000313" key="1">
    <source>
        <dbReference type="EMBL" id="EAY29360.1"/>
    </source>
</evidence>
<dbReference type="OrthoDB" id="627554at2"/>
<dbReference type="Gene3D" id="2.40.160.20">
    <property type="match status" value="1"/>
</dbReference>
<dbReference type="Pfam" id="PF09411">
    <property type="entry name" value="PagL"/>
    <property type="match status" value="1"/>
</dbReference>
<name>A1ZJQ7_MICM2</name>
<evidence type="ECO:0000313" key="2">
    <source>
        <dbReference type="Proteomes" id="UP000004095"/>
    </source>
</evidence>
<dbReference type="PROSITE" id="PS00695">
    <property type="entry name" value="ENT_VIR_OMP_2"/>
    <property type="match status" value="1"/>
</dbReference>
<dbReference type="InterPro" id="IPR000758">
    <property type="entry name" value="Enterovir_OMP"/>
</dbReference>
<dbReference type="SUPFAM" id="SSF56935">
    <property type="entry name" value="Porins"/>
    <property type="match status" value="1"/>
</dbReference>